<protein>
    <submittedName>
        <fullName evidence="2">TIGR03086 family metal-binding protein</fullName>
    </submittedName>
</protein>
<proteinExistence type="predicted"/>
<keyword evidence="3" id="KW-1185">Reference proteome</keyword>
<dbReference type="InterPro" id="IPR034660">
    <property type="entry name" value="DinB/YfiT-like"/>
</dbReference>
<dbReference type="Pfam" id="PF11716">
    <property type="entry name" value="MDMPI_N"/>
    <property type="match status" value="1"/>
</dbReference>
<evidence type="ECO:0000259" key="1">
    <source>
        <dbReference type="Pfam" id="PF11716"/>
    </source>
</evidence>
<evidence type="ECO:0000313" key="2">
    <source>
        <dbReference type="EMBL" id="MFD0686441.1"/>
    </source>
</evidence>
<dbReference type="EMBL" id="JBHTGP010000010">
    <property type="protein sequence ID" value="MFD0686441.1"/>
    <property type="molecule type" value="Genomic_DNA"/>
</dbReference>
<gene>
    <name evidence="2" type="ORF">ACFQZM_18210</name>
</gene>
<dbReference type="RefSeq" id="WP_378323105.1">
    <property type="nucleotide sequence ID" value="NZ_JBHTGP010000010.1"/>
</dbReference>
<organism evidence="2 3">
    <name type="scientific">Actinomadura fibrosa</name>
    <dbReference type="NCBI Taxonomy" id="111802"/>
    <lineage>
        <taxon>Bacteria</taxon>
        <taxon>Bacillati</taxon>
        <taxon>Actinomycetota</taxon>
        <taxon>Actinomycetes</taxon>
        <taxon>Streptosporangiales</taxon>
        <taxon>Thermomonosporaceae</taxon>
        <taxon>Actinomadura</taxon>
    </lineage>
</organism>
<dbReference type="Gene3D" id="1.20.120.450">
    <property type="entry name" value="dinb family like domain"/>
    <property type="match status" value="1"/>
</dbReference>
<name>A0ABW2XQ86_9ACTN</name>
<comment type="caution">
    <text evidence="2">The sequence shown here is derived from an EMBL/GenBank/DDBJ whole genome shotgun (WGS) entry which is preliminary data.</text>
</comment>
<dbReference type="InterPro" id="IPR017520">
    <property type="entry name" value="CHP03086"/>
</dbReference>
<accession>A0ABW2XQ86</accession>
<reference evidence="3" key="1">
    <citation type="journal article" date="2019" name="Int. J. Syst. Evol. Microbiol.">
        <title>The Global Catalogue of Microorganisms (GCM) 10K type strain sequencing project: providing services to taxonomists for standard genome sequencing and annotation.</title>
        <authorList>
            <consortium name="The Broad Institute Genomics Platform"/>
            <consortium name="The Broad Institute Genome Sequencing Center for Infectious Disease"/>
            <person name="Wu L."/>
            <person name="Ma J."/>
        </authorList>
    </citation>
    <scope>NUCLEOTIDE SEQUENCE [LARGE SCALE GENOMIC DNA]</scope>
    <source>
        <strain evidence="3">JCM 9371</strain>
    </source>
</reference>
<dbReference type="InterPro" id="IPR024344">
    <property type="entry name" value="MDMPI_metal-binding"/>
</dbReference>
<dbReference type="InterPro" id="IPR017517">
    <property type="entry name" value="Maleyloyr_isom"/>
</dbReference>
<sequence length="211" mass="21166">MNAVERATVPERGSDLLGRSMDFAVDVLGLVDAAALGRPTPCRGWNLGMLLRHAAESLAVLSEAIDTGSVGLLPGAEPVPVDDPAVALTAAFRAGAVRLHAAWTAAERAGATVGVGGAVLGAGLVAGTGAIELAVHGWDIAWSAGRPREIPAELAGRLLPLASVLVTGATRHGLFAPPVPVPADAGPSDLLLAHLGRDPRAVPPPGQARGA</sequence>
<feature type="domain" description="Mycothiol-dependent maleylpyruvate isomerase metal-binding" evidence="1">
    <location>
        <begin position="20"/>
        <end position="141"/>
    </location>
</feature>
<dbReference type="NCBIfam" id="TIGR03086">
    <property type="entry name" value="TIGR03086 family metal-binding protein"/>
    <property type="match status" value="1"/>
</dbReference>
<evidence type="ECO:0000313" key="3">
    <source>
        <dbReference type="Proteomes" id="UP001597063"/>
    </source>
</evidence>
<dbReference type="SUPFAM" id="SSF109854">
    <property type="entry name" value="DinB/YfiT-like putative metalloenzymes"/>
    <property type="match status" value="1"/>
</dbReference>
<dbReference type="Proteomes" id="UP001597063">
    <property type="component" value="Unassembled WGS sequence"/>
</dbReference>
<dbReference type="NCBIfam" id="TIGR03083">
    <property type="entry name" value="maleylpyruvate isomerase family mycothiol-dependent enzyme"/>
    <property type="match status" value="1"/>
</dbReference>